<dbReference type="InterPro" id="IPR000873">
    <property type="entry name" value="AMP-dep_synth/lig_dom"/>
</dbReference>
<dbReference type="EC" id="6.2.1.3" evidence="5"/>
<dbReference type="Gene3D" id="3.40.50.12780">
    <property type="entry name" value="N-terminal domain of ligase-like"/>
    <property type="match status" value="1"/>
</dbReference>
<feature type="domain" description="AMP-dependent synthetase/ligase" evidence="3">
    <location>
        <begin position="1"/>
        <end position="132"/>
    </location>
</feature>
<dbReference type="InterPro" id="IPR045851">
    <property type="entry name" value="AMP-bd_C_sf"/>
</dbReference>
<dbReference type="EMBL" id="UOEI01000210">
    <property type="protein sequence ID" value="VAV97519.1"/>
    <property type="molecule type" value="Genomic_DNA"/>
</dbReference>
<evidence type="ECO:0000256" key="2">
    <source>
        <dbReference type="ARBA" id="ARBA00022598"/>
    </source>
</evidence>
<dbReference type="FunFam" id="3.30.300.30:FF:000008">
    <property type="entry name" value="2,3-dihydroxybenzoate-AMP ligase"/>
    <property type="match status" value="1"/>
</dbReference>
<feature type="non-terminal residue" evidence="5">
    <location>
        <position position="1"/>
    </location>
</feature>
<gene>
    <name evidence="5" type="ORF">MNBD_ACTINO01-937</name>
</gene>
<dbReference type="PANTHER" id="PTHR43767">
    <property type="entry name" value="LONG-CHAIN-FATTY-ACID--COA LIGASE"/>
    <property type="match status" value="1"/>
</dbReference>
<reference evidence="5" key="1">
    <citation type="submission" date="2018-06" db="EMBL/GenBank/DDBJ databases">
        <authorList>
            <person name="Zhirakovskaya E."/>
        </authorList>
    </citation>
    <scope>NUCLEOTIDE SEQUENCE</scope>
</reference>
<evidence type="ECO:0000256" key="1">
    <source>
        <dbReference type="ARBA" id="ARBA00006432"/>
    </source>
</evidence>
<comment type="similarity">
    <text evidence="1">Belongs to the ATP-dependent AMP-binding enzyme family.</text>
</comment>
<protein>
    <submittedName>
        <fullName evidence="5">Long-chain-fatty-acid--CoA ligase</fullName>
        <ecNumber evidence="5">6.2.1.3</ecNumber>
    </submittedName>
</protein>
<dbReference type="GO" id="GO:0004467">
    <property type="term" value="F:long-chain fatty acid-CoA ligase activity"/>
    <property type="evidence" value="ECO:0007669"/>
    <property type="project" value="UniProtKB-EC"/>
</dbReference>
<evidence type="ECO:0000259" key="4">
    <source>
        <dbReference type="Pfam" id="PF13193"/>
    </source>
</evidence>
<dbReference type="InterPro" id="IPR025110">
    <property type="entry name" value="AMP-bd_C"/>
</dbReference>
<dbReference type="PANTHER" id="PTHR43767:SF11">
    <property type="entry name" value="MEDIUM-CHAIN-FATTY-ACID--COA LIGASE"/>
    <property type="match status" value="1"/>
</dbReference>
<feature type="domain" description="AMP-binding enzyme C-terminal" evidence="4">
    <location>
        <begin position="182"/>
        <end position="256"/>
    </location>
</feature>
<dbReference type="InterPro" id="IPR042099">
    <property type="entry name" value="ANL_N_sf"/>
</dbReference>
<accession>A0A3B0RZV1</accession>
<dbReference type="Gene3D" id="3.30.300.30">
    <property type="match status" value="1"/>
</dbReference>
<dbReference type="InterPro" id="IPR050237">
    <property type="entry name" value="ATP-dep_AMP-bd_enzyme"/>
</dbReference>
<keyword evidence="2 5" id="KW-0436">Ligase</keyword>
<proteinExistence type="inferred from homology"/>
<dbReference type="AlphaFoldDB" id="A0A3B0RZV1"/>
<dbReference type="Pfam" id="PF13193">
    <property type="entry name" value="AMP-binding_C"/>
    <property type="match status" value="1"/>
</dbReference>
<organism evidence="5">
    <name type="scientific">hydrothermal vent metagenome</name>
    <dbReference type="NCBI Taxonomy" id="652676"/>
    <lineage>
        <taxon>unclassified sequences</taxon>
        <taxon>metagenomes</taxon>
        <taxon>ecological metagenomes</taxon>
    </lineage>
</organism>
<dbReference type="SUPFAM" id="SSF56801">
    <property type="entry name" value="Acetyl-CoA synthetase-like"/>
    <property type="match status" value="1"/>
</dbReference>
<sequence>TFSAGVPTVWLAIQHHLEANPDLDISNIKKFLCGGSAVPRSMIDWFEKNAGVRVVQGWGMTETNPVAAASTLKPWMEGWTWEKKLDVLETAGRPIPGLQVKIVDESFATLPNDGEAFGELLIRGPWIAAEYYNDPRSPESFVDGWLRTGDVCKITPDGYVRITDRAKDVIKSGGEWISSLDVENEIMGCPGVAEATVVGLAHPKWQERPVAFIVTKENFDVTESDIREYLGPRIADWWMPDAFIFIDDIPKTGTGKFDKKVVRAEYENLLME</sequence>
<dbReference type="Pfam" id="PF00501">
    <property type="entry name" value="AMP-binding"/>
    <property type="match status" value="1"/>
</dbReference>
<evidence type="ECO:0000259" key="3">
    <source>
        <dbReference type="Pfam" id="PF00501"/>
    </source>
</evidence>
<name>A0A3B0RZV1_9ZZZZ</name>
<evidence type="ECO:0000313" key="5">
    <source>
        <dbReference type="EMBL" id="VAV97519.1"/>
    </source>
</evidence>